<dbReference type="Gene3D" id="1.20.1260.10">
    <property type="match status" value="1"/>
</dbReference>
<feature type="domain" description="DUF305" evidence="2">
    <location>
        <begin position="35"/>
        <end position="185"/>
    </location>
</feature>
<dbReference type="EMBL" id="BMOD01000005">
    <property type="protein sequence ID" value="GGJ31835.1"/>
    <property type="molecule type" value="Genomic_DNA"/>
</dbReference>
<organism evidence="3 4">
    <name type="scientific">Deinococcus roseus</name>
    <dbReference type="NCBI Taxonomy" id="392414"/>
    <lineage>
        <taxon>Bacteria</taxon>
        <taxon>Thermotogati</taxon>
        <taxon>Deinococcota</taxon>
        <taxon>Deinococci</taxon>
        <taxon>Deinococcales</taxon>
        <taxon>Deinococcaceae</taxon>
        <taxon>Deinococcus</taxon>
    </lineage>
</organism>
<evidence type="ECO:0000259" key="2">
    <source>
        <dbReference type="Pfam" id="PF03713"/>
    </source>
</evidence>
<dbReference type="InterPro" id="IPR012347">
    <property type="entry name" value="Ferritin-like"/>
</dbReference>
<accession>A0ABQ2CXW1</accession>
<protein>
    <recommendedName>
        <fullName evidence="2">DUF305 domain-containing protein</fullName>
    </recommendedName>
</protein>
<sequence>MKTSQATGIALVTLLAGGAGGYLLGQQKNAPGNADVAFAQDMMTHHAQAIDMANRLYVRLLAEKTLSPQQQNLKYLSYDIITGQSNQNGQLLGWLSLWGKSPNNPTPMDMQAMGMATSEQVEALSDLPLNEATSRFLQLMIRHHQGGVMMAESALKSARTQVVKTLAQKVVGAQSNEIQQMKNMLTEMKVEPQQDLEQMDMDSMPGMDHSN</sequence>
<evidence type="ECO:0000256" key="1">
    <source>
        <dbReference type="SAM" id="MobiDB-lite"/>
    </source>
</evidence>
<dbReference type="Proteomes" id="UP000632222">
    <property type="component" value="Unassembled WGS sequence"/>
</dbReference>
<dbReference type="PANTHER" id="PTHR36933:SF1">
    <property type="entry name" value="SLL0788 PROTEIN"/>
    <property type="match status" value="1"/>
</dbReference>
<evidence type="ECO:0000313" key="3">
    <source>
        <dbReference type="EMBL" id="GGJ31835.1"/>
    </source>
</evidence>
<evidence type="ECO:0000313" key="4">
    <source>
        <dbReference type="Proteomes" id="UP000632222"/>
    </source>
</evidence>
<dbReference type="Pfam" id="PF03713">
    <property type="entry name" value="DUF305"/>
    <property type="match status" value="1"/>
</dbReference>
<feature type="region of interest" description="Disordered" evidence="1">
    <location>
        <begin position="190"/>
        <end position="211"/>
    </location>
</feature>
<dbReference type="PANTHER" id="PTHR36933">
    <property type="entry name" value="SLL0788 PROTEIN"/>
    <property type="match status" value="1"/>
</dbReference>
<keyword evidence="4" id="KW-1185">Reference proteome</keyword>
<dbReference type="InterPro" id="IPR005183">
    <property type="entry name" value="DUF305_CopM-like"/>
</dbReference>
<proteinExistence type="predicted"/>
<gene>
    <name evidence="3" type="ORF">GCM10008938_17470</name>
</gene>
<name>A0ABQ2CXW1_9DEIO</name>
<reference evidence="4" key="1">
    <citation type="journal article" date="2019" name="Int. J. Syst. Evol. Microbiol.">
        <title>The Global Catalogue of Microorganisms (GCM) 10K type strain sequencing project: providing services to taxonomists for standard genome sequencing and annotation.</title>
        <authorList>
            <consortium name="The Broad Institute Genomics Platform"/>
            <consortium name="The Broad Institute Genome Sequencing Center for Infectious Disease"/>
            <person name="Wu L."/>
            <person name="Ma J."/>
        </authorList>
    </citation>
    <scope>NUCLEOTIDE SEQUENCE [LARGE SCALE GENOMIC DNA]</scope>
    <source>
        <strain evidence="4">JCM 14370</strain>
    </source>
</reference>
<dbReference type="RefSeq" id="WP_189002303.1">
    <property type="nucleotide sequence ID" value="NZ_BMOD01000005.1"/>
</dbReference>
<comment type="caution">
    <text evidence="3">The sequence shown here is derived from an EMBL/GenBank/DDBJ whole genome shotgun (WGS) entry which is preliminary data.</text>
</comment>